<name>A0ABR0PJZ4_GOSAR</name>
<reference evidence="3 4" key="1">
    <citation type="submission" date="2023-03" db="EMBL/GenBank/DDBJ databases">
        <title>WGS of Gossypium arboreum.</title>
        <authorList>
            <person name="Yu D."/>
        </authorList>
    </citation>
    <scope>NUCLEOTIDE SEQUENCE [LARGE SCALE GENOMIC DNA]</scope>
    <source>
        <tissue evidence="3">Leaf</tissue>
    </source>
</reference>
<comment type="caution">
    <text evidence="3">The sequence shown here is derived from an EMBL/GenBank/DDBJ whole genome shotgun (WGS) entry which is preliminary data.</text>
</comment>
<protein>
    <recommendedName>
        <fullName evidence="5">Retrotransposon gag domain-containing protein</fullName>
    </recommendedName>
</protein>
<gene>
    <name evidence="3" type="ORF">PVK06_019533</name>
</gene>
<feature type="compositionally biased region" description="Low complexity" evidence="2">
    <location>
        <begin position="619"/>
        <end position="628"/>
    </location>
</feature>
<feature type="compositionally biased region" description="Basic residues" evidence="2">
    <location>
        <begin position="557"/>
        <end position="567"/>
    </location>
</feature>
<evidence type="ECO:0000313" key="3">
    <source>
        <dbReference type="EMBL" id="KAK5824749.1"/>
    </source>
</evidence>
<feature type="compositionally biased region" description="Basic and acidic residues" evidence="2">
    <location>
        <begin position="387"/>
        <end position="405"/>
    </location>
</feature>
<keyword evidence="1" id="KW-0175">Coiled coil</keyword>
<feature type="region of interest" description="Disordered" evidence="2">
    <location>
        <begin position="495"/>
        <end position="596"/>
    </location>
</feature>
<proteinExistence type="predicted"/>
<evidence type="ECO:0000256" key="1">
    <source>
        <dbReference type="SAM" id="Coils"/>
    </source>
</evidence>
<feature type="region of interest" description="Disordered" evidence="2">
    <location>
        <begin position="615"/>
        <end position="640"/>
    </location>
</feature>
<accession>A0ABR0PJZ4</accession>
<evidence type="ECO:0000313" key="4">
    <source>
        <dbReference type="Proteomes" id="UP001358586"/>
    </source>
</evidence>
<feature type="region of interest" description="Disordered" evidence="2">
    <location>
        <begin position="387"/>
        <end position="426"/>
    </location>
</feature>
<sequence length="691" mass="76679">MEGMKANELPHSDGSSWDTLFIEVASLVTDQEQVSIILAGSAIEYESIRVVASSTLVSLELLVELLTDCETRNAATSVTGQSSKPVTIEPNASDGGLLLRWGSFGPRKLARFKELLEKPARLTSGWPNQTGPLLEEIEGTVGMSKEEFEQRWARKSLREMLSDVEVRVGKLEESIEDVKKSDNAREESIEDMKEQFRDFVTTCLTSQRDNVQELLDSQRKKLTERNNAFEAIVKALKEETMATTLALNTRIEELEGELALCRAAMGEGVSSAALSNEYIPKLKEFVGTRMENYFRAKGRITDKRQGEIGTWEKFQCELKGQFYPEFAEEEAREISNVTEREAMLAFQEGLKPWVRQEVEQRGIQKLSEAMKVAVSVVKLGLGKDKLGSSKPEGKGICEGNHKDYTDEYGNNGGNGKPRVGKKKPKRKRDKLKCFLCDGPHILKKCPMKSALRKKLVSKALGLGSSARGVEAKEAESEKKPVECFLCHGPHRLRKCPRKSVINGNDQADTEPRKLGSSKRKAEAKRAKRNKSVIEGNDGADKEPKKLGSSKGKAEAKRAKRSKKKRVKCFLCRGPHELQNSPKESSEGLPPKGEVSLSSNLEEEIAIKTVKLGPMRLESSEASELAESSTRLPPMGEVGGASDFKEKEVMYVGQLTRVNAKVHSKHSDSALHSNLCTWQEHKGPFEVLEQGG</sequence>
<feature type="compositionally biased region" description="Basic and acidic residues" evidence="2">
    <location>
        <begin position="538"/>
        <end position="556"/>
    </location>
</feature>
<feature type="compositionally biased region" description="Basic and acidic residues" evidence="2">
    <location>
        <begin position="509"/>
        <end position="524"/>
    </location>
</feature>
<evidence type="ECO:0008006" key="5">
    <source>
        <dbReference type="Google" id="ProtNLM"/>
    </source>
</evidence>
<evidence type="ECO:0000256" key="2">
    <source>
        <dbReference type="SAM" id="MobiDB-lite"/>
    </source>
</evidence>
<organism evidence="3 4">
    <name type="scientific">Gossypium arboreum</name>
    <name type="common">Tree cotton</name>
    <name type="synonym">Gossypium nanking</name>
    <dbReference type="NCBI Taxonomy" id="29729"/>
    <lineage>
        <taxon>Eukaryota</taxon>
        <taxon>Viridiplantae</taxon>
        <taxon>Streptophyta</taxon>
        <taxon>Embryophyta</taxon>
        <taxon>Tracheophyta</taxon>
        <taxon>Spermatophyta</taxon>
        <taxon>Magnoliopsida</taxon>
        <taxon>eudicotyledons</taxon>
        <taxon>Gunneridae</taxon>
        <taxon>Pentapetalae</taxon>
        <taxon>rosids</taxon>
        <taxon>malvids</taxon>
        <taxon>Malvales</taxon>
        <taxon>Malvaceae</taxon>
        <taxon>Malvoideae</taxon>
        <taxon>Gossypium</taxon>
    </lineage>
</organism>
<feature type="coiled-coil region" evidence="1">
    <location>
        <begin position="154"/>
        <end position="181"/>
    </location>
</feature>
<keyword evidence="4" id="KW-1185">Reference proteome</keyword>
<dbReference type="Proteomes" id="UP001358586">
    <property type="component" value="Chromosome 6"/>
</dbReference>
<dbReference type="EMBL" id="JARKNE010000006">
    <property type="protein sequence ID" value="KAK5824749.1"/>
    <property type="molecule type" value="Genomic_DNA"/>
</dbReference>